<gene>
    <name evidence="1" type="ORF">F4821DRAFT_265887</name>
</gene>
<reference evidence="1 2" key="1">
    <citation type="journal article" date="2022" name="New Phytol.">
        <title>Ecological generalism drives hyperdiversity of secondary metabolite gene clusters in xylarialean endophytes.</title>
        <authorList>
            <person name="Franco M.E.E."/>
            <person name="Wisecaver J.H."/>
            <person name="Arnold A.E."/>
            <person name="Ju Y.M."/>
            <person name="Slot J.C."/>
            <person name="Ahrendt S."/>
            <person name="Moore L.P."/>
            <person name="Eastman K.E."/>
            <person name="Scott K."/>
            <person name="Konkel Z."/>
            <person name="Mondo S.J."/>
            <person name="Kuo A."/>
            <person name="Hayes R.D."/>
            <person name="Haridas S."/>
            <person name="Andreopoulos B."/>
            <person name="Riley R."/>
            <person name="LaButti K."/>
            <person name="Pangilinan J."/>
            <person name="Lipzen A."/>
            <person name="Amirebrahimi M."/>
            <person name="Yan J."/>
            <person name="Adam C."/>
            <person name="Keymanesh K."/>
            <person name="Ng V."/>
            <person name="Louie K."/>
            <person name="Northen T."/>
            <person name="Drula E."/>
            <person name="Henrissat B."/>
            <person name="Hsieh H.M."/>
            <person name="Youens-Clark K."/>
            <person name="Lutzoni F."/>
            <person name="Miadlikowska J."/>
            <person name="Eastwood D.C."/>
            <person name="Hamelin R.C."/>
            <person name="Grigoriev I.V."/>
            <person name="U'Ren J.M."/>
        </authorList>
    </citation>
    <scope>NUCLEOTIDE SEQUENCE [LARGE SCALE GENOMIC DNA]</scope>
    <source>
        <strain evidence="1 2">ER1909</strain>
    </source>
</reference>
<comment type="caution">
    <text evidence="1">The sequence shown here is derived from an EMBL/GenBank/DDBJ whole genome shotgun (WGS) entry which is preliminary data.</text>
</comment>
<proteinExistence type="predicted"/>
<evidence type="ECO:0000313" key="2">
    <source>
        <dbReference type="Proteomes" id="UP001497680"/>
    </source>
</evidence>
<evidence type="ECO:0000313" key="1">
    <source>
        <dbReference type="EMBL" id="KAI6080444.1"/>
    </source>
</evidence>
<dbReference type="EMBL" id="MU394443">
    <property type="protein sequence ID" value="KAI6080444.1"/>
    <property type="molecule type" value="Genomic_DNA"/>
</dbReference>
<accession>A0ACC0CJ64</accession>
<keyword evidence="2" id="KW-1185">Reference proteome</keyword>
<name>A0ACC0CJ64_9PEZI</name>
<protein>
    <submittedName>
        <fullName evidence="1">Uncharacterized protein</fullName>
    </submittedName>
</protein>
<organism evidence="1 2">
    <name type="scientific">Hypoxylon rubiginosum</name>
    <dbReference type="NCBI Taxonomy" id="110542"/>
    <lineage>
        <taxon>Eukaryota</taxon>
        <taxon>Fungi</taxon>
        <taxon>Dikarya</taxon>
        <taxon>Ascomycota</taxon>
        <taxon>Pezizomycotina</taxon>
        <taxon>Sordariomycetes</taxon>
        <taxon>Xylariomycetidae</taxon>
        <taxon>Xylariales</taxon>
        <taxon>Hypoxylaceae</taxon>
        <taxon>Hypoxylon</taxon>
    </lineage>
</organism>
<dbReference type="Proteomes" id="UP001497680">
    <property type="component" value="Unassembled WGS sequence"/>
</dbReference>
<sequence>MPQPQIATNLLQIPKEWQPKKPVCQCECKKLGVGVCNDAPVGSHDPDGILCNLCYFELTKMKGIRQYEACNYPPQVPSRPSSTESRRSKERDLSFWTRRGSSISTSTQGASQSTDRVSP</sequence>